<proteinExistence type="predicted"/>
<dbReference type="Proteomes" id="UP000245655">
    <property type="component" value="Unassembled WGS sequence"/>
</dbReference>
<reference evidence="2 3" key="1">
    <citation type="submission" date="2018-05" db="EMBL/GenBank/DDBJ databases">
        <title>Genomic Encyclopedia of Type Strains, Phase IV (KMG-IV): sequencing the most valuable type-strain genomes for metagenomic binning, comparative biology and taxonomic classification.</title>
        <authorList>
            <person name="Goeker M."/>
        </authorList>
    </citation>
    <scope>NUCLEOTIDE SEQUENCE [LARGE SCALE GENOMIC DNA]</scope>
    <source>
        <strain evidence="2 3">DSM 7229</strain>
    </source>
</reference>
<keyword evidence="3" id="KW-1185">Reference proteome</keyword>
<gene>
    <name evidence="2" type="ORF">C8D84_101315</name>
</gene>
<evidence type="ECO:0000259" key="1">
    <source>
        <dbReference type="Pfam" id="PF03413"/>
    </source>
</evidence>
<dbReference type="GeneID" id="60254085"/>
<organism evidence="2 3">
    <name type="scientific">Psychrobacter immobilis</name>
    <dbReference type="NCBI Taxonomy" id="498"/>
    <lineage>
        <taxon>Bacteria</taxon>
        <taxon>Pseudomonadati</taxon>
        <taxon>Pseudomonadota</taxon>
        <taxon>Gammaproteobacteria</taxon>
        <taxon>Moraxellales</taxon>
        <taxon>Moraxellaceae</taxon>
        <taxon>Psychrobacter</taxon>
    </lineage>
</organism>
<protein>
    <submittedName>
        <fullName evidence="2">Putative membrane protein YkoI</fullName>
    </submittedName>
</protein>
<feature type="domain" description="PepSY" evidence="1">
    <location>
        <begin position="129"/>
        <end position="187"/>
    </location>
</feature>
<dbReference type="InterPro" id="IPR025711">
    <property type="entry name" value="PepSY"/>
</dbReference>
<feature type="domain" description="PepSY" evidence="1">
    <location>
        <begin position="49"/>
        <end position="109"/>
    </location>
</feature>
<dbReference type="EMBL" id="QGGM01000001">
    <property type="protein sequence ID" value="PWK15364.1"/>
    <property type="molecule type" value="Genomic_DNA"/>
</dbReference>
<dbReference type="RefSeq" id="WP_109589495.1">
    <property type="nucleotide sequence ID" value="NZ_CAJGZY010000001.1"/>
</dbReference>
<dbReference type="Gene3D" id="3.10.450.40">
    <property type="match status" value="2"/>
</dbReference>
<evidence type="ECO:0000313" key="2">
    <source>
        <dbReference type="EMBL" id="PWK15364.1"/>
    </source>
</evidence>
<comment type="caution">
    <text evidence="2">The sequence shown here is derived from an EMBL/GenBank/DDBJ whole genome shotgun (WGS) entry which is preliminary data.</text>
</comment>
<dbReference type="AlphaFoldDB" id="A0A2V1ZYJ8"/>
<evidence type="ECO:0000313" key="3">
    <source>
        <dbReference type="Proteomes" id="UP000245655"/>
    </source>
</evidence>
<accession>A0A2V1ZYJ8</accession>
<sequence>MSKIFKPFSLTTLGTRAAVVVGAAMLTTTIYASAQQPLASEVQAAKASRISLQQAINIAAKKSSGLLMSASFDHDDDKAQGGVYEMEFVTSSRNYEIKVDAMNGRVISTDVERLDSDDLVDYKALKQAKIDVKQAMKIAEKQSGGRVIEIEFKNDRDYSDHASYYEADILKGNSIVWLNVDANTGSVFNNKFKK</sequence>
<dbReference type="Pfam" id="PF03413">
    <property type="entry name" value="PepSY"/>
    <property type="match status" value="2"/>
</dbReference>
<name>A0A2V1ZYJ8_PSYIM</name>